<sequence length="185" mass="21244">MNPEYKEEQNKATEGDGDTVDESKIVGEQEDADCAAEIAELTQKWEDSERLRLRLQADFDNARRRYRQERAELNDSAQAKVITSLLPILDEFERALSHPVEGADEKFLEGFQLIYRKLVNLLKAYKVEEIVALGEQMDPNYHEAVMRLATDDKPEGEITAVFKKGYRMNDKVLRAAQVQVAHQED</sequence>
<comment type="subunit">
    <text evidence="3 10">Homodimer.</text>
</comment>
<dbReference type="Proteomes" id="UP000591941">
    <property type="component" value="Unassembled WGS sequence"/>
</dbReference>
<comment type="caution">
    <text evidence="14">The sequence shown here is derived from an EMBL/GenBank/DDBJ whole genome shotgun (WGS) entry which is preliminary data.</text>
</comment>
<evidence type="ECO:0000256" key="6">
    <source>
        <dbReference type="ARBA" id="ARBA00023186"/>
    </source>
</evidence>
<dbReference type="InterPro" id="IPR009012">
    <property type="entry name" value="GrpE_head"/>
</dbReference>
<evidence type="ECO:0000256" key="13">
    <source>
        <dbReference type="SAM" id="MobiDB-lite"/>
    </source>
</evidence>
<dbReference type="HAMAP" id="MF_01151">
    <property type="entry name" value="GrpE"/>
    <property type="match status" value="1"/>
</dbReference>
<evidence type="ECO:0000313" key="14">
    <source>
        <dbReference type="EMBL" id="MBB6477224.1"/>
    </source>
</evidence>
<dbReference type="GO" id="GO:0005737">
    <property type="term" value="C:cytoplasm"/>
    <property type="evidence" value="ECO:0007669"/>
    <property type="project" value="UniProtKB-SubCell"/>
</dbReference>
<proteinExistence type="inferred from homology"/>
<keyword evidence="6 10" id="KW-0143">Chaperone</keyword>
<dbReference type="GO" id="GO:0051087">
    <property type="term" value="F:protein-folding chaperone binding"/>
    <property type="evidence" value="ECO:0007669"/>
    <property type="project" value="InterPro"/>
</dbReference>
<feature type="coiled-coil region" evidence="12">
    <location>
        <begin position="52"/>
        <end position="79"/>
    </location>
</feature>
<keyword evidence="15" id="KW-1185">Reference proteome</keyword>
<dbReference type="EMBL" id="JACHHI010000001">
    <property type="protein sequence ID" value="MBB6477224.1"/>
    <property type="molecule type" value="Genomic_DNA"/>
</dbReference>
<reference evidence="14 15" key="1">
    <citation type="submission" date="2020-08" db="EMBL/GenBank/DDBJ databases">
        <title>Genomic Encyclopedia of Type Strains, Phase IV (KMG-IV): sequencing the most valuable type-strain genomes for metagenomic binning, comparative biology and taxonomic classification.</title>
        <authorList>
            <person name="Goeker M."/>
        </authorList>
    </citation>
    <scope>NUCLEOTIDE SEQUENCE [LARGE SCALE GENOMIC DNA]</scope>
    <source>
        <strain evidence="14 15">DSM 21255</strain>
    </source>
</reference>
<accession>A0A841QXC4</accession>
<organism evidence="14 15">
    <name type="scientific">Negativicoccus succinicivorans</name>
    <dbReference type="NCBI Taxonomy" id="620903"/>
    <lineage>
        <taxon>Bacteria</taxon>
        <taxon>Bacillati</taxon>
        <taxon>Bacillota</taxon>
        <taxon>Negativicutes</taxon>
        <taxon>Veillonellales</taxon>
        <taxon>Veillonellaceae</taxon>
        <taxon>Negativicoccus</taxon>
    </lineage>
</organism>
<dbReference type="GO" id="GO:0000774">
    <property type="term" value="F:adenyl-nucleotide exchange factor activity"/>
    <property type="evidence" value="ECO:0007669"/>
    <property type="project" value="InterPro"/>
</dbReference>
<dbReference type="PANTHER" id="PTHR21237:SF23">
    <property type="entry name" value="GRPE PROTEIN HOMOLOG, MITOCHONDRIAL"/>
    <property type="match status" value="1"/>
</dbReference>
<dbReference type="Gene3D" id="2.30.22.10">
    <property type="entry name" value="Head domain of nucleotide exchange factor GrpE"/>
    <property type="match status" value="1"/>
</dbReference>
<dbReference type="Pfam" id="PF01025">
    <property type="entry name" value="GrpE"/>
    <property type="match status" value="1"/>
</dbReference>
<dbReference type="AlphaFoldDB" id="A0A841QXC4"/>
<dbReference type="InterPro" id="IPR000740">
    <property type="entry name" value="GrpE"/>
</dbReference>
<dbReference type="RefSeq" id="WP_024048960.1">
    <property type="nucleotide sequence ID" value="NZ_CABWNB010000001.1"/>
</dbReference>
<dbReference type="GO" id="GO:0042803">
    <property type="term" value="F:protein homodimerization activity"/>
    <property type="evidence" value="ECO:0007669"/>
    <property type="project" value="InterPro"/>
</dbReference>
<evidence type="ECO:0000256" key="11">
    <source>
        <dbReference type="RuleBase" id="RU004478"/>
    </source>
</evidence>
<evidence type="ECO:0000256" key="9">
    <source>
        <dbReference type="ARBA" id="ARBA00076414"/>
    </source>
</evidence>
<feature type="compositionally biased region" description="Basic and acidic residues" evidence="13">
    <location>
        <begin position="1"/>
        <end position="14"/>
    </location>
</feature>
<dbReference type="GO" id="GO:0051082">
    <property type="term" value="F:unfolded protein binding"/>
    <property type="evidence" value="ECO:0007669"/>
    <property type="project" value="TreeGrafter"/>
</dbReference>
<gene>
    <name evidence="10" type="primary">grpE</name>
    <name evidence="14" type="ORF">HNR45_000246</name>
</gene>
<dbReference type="FunFam" id="2.30.22.10:FF:000001">
    <property type="entry name" value="Protein GrpE"/>
    <property type="match status" value="1"/>
</dbReference>
<dbReference type="GeneID" id="93485536"/>
<evidence type="ECO:0000256" key="8">
    <source>
        <dbReference type="ARBA" id="ARBA00072274"/>
    </source>
</evidence>
<dbReference type="PANTHER" id="PTHR21237">
    <property type="entry name" value="GRPE PROTEIN"/>
    <property type="match status" value="1"/>
</dbReference>
<comment type="similarity">
    <text evidence="2 10 11">Belongs to the GrpE family.</text>
</comment>
<evidence type="ECO:0000256" key="7">
    <source>
        <dbReference type="ARBA" id="ARBA00053401"/>
    </source>
</evidence>
<evidence type="ECO:0000256" key="4">
    <source>
        <dbReference type="ARBA" id="ARBA00022490"/>
    </source>
</evidence>
<keyword evidence="5 10" id="KW-0346">Stress response</keyword>
<evidence type="ECO:0000256" key="5">
    <source>
        <dbReference type="ARBA" id="ARBA00023016"/>
    </source>
</evidence>
<name>A0A841QXC4_9FIRM</name>
<dbReference type="PRINTS" id="PR00773">
    <property type="entry name" value="GRPEPROTEIN"/>
</dbReference>
<evidence type="ECO:0000256" key="12">
    <source>
        <dbReference type="SAM" id="Coils"/>
    </source>
</evidence>
<evidence type="ECO:0000256" key="10">
    <source>
        <dbReference type="HAMAP-Rule" id="MF_01151"/>
    </source>
</evidence>
<evidence type="ECO:0000313" key="15">
    <source>
        <dbReference type="Proteomes" id="UP000591941"/>
    </source>
</evidence>
<evidence type="ECO:0000256" key="1">
    <source>
        <dbReference type="ARBA" id="ARBA00004496"/>
    </source>
</evidence>
<dbReference type="GO" id="GO:0006457">
    <property type="term" value="P:protein folding"/>
    <property type="evidence" value="ECO:0007669"/>
    <property type="project" value="InterPro"/>
</dbReference>
<evidence type="ECO:0000256" key="3">
    <source>
        <dbReference type="ARBA" id="ARBA00011738"/>
    </source>
</evidence>
<dbReference type="InterPro" id="IPR013805">
    <property type="entry name" value="GrpE_CC"/>
</dbReference>
<dbReference type="SUPFAM" id="SSF58014">
    <property type="entry name" value="Coiled-coil domain of nucleotide exchange factor GrpE"/>
    <property type="match status" value="1"/>
</dbReference>
<protein>
    <recommendedName>
        <fullName evidence="8 10">Protein GrpE</fullName>
    </recommendedName>
    <alternativeName>
        <fullName evidence="9 10">HSP-70 cofactor</fullName>
    </alternativeName>
</protein>
<dbReference type="SUPFAM" id="SSF51064">
    <property type="entry name" value="Head domain of nucleotide exchange factor GrpE"/>
    <property type="match status" value="1"/>
</dbReference>
<dbReference type="Gene3D" id="3.90.20.20">
    <property type="match status" value="1"/>
</dbReference>
<feature type="region of interest" description="Disordered" evidence="13">
    <location>
        <begin position="1"/>
        <end position="27"/>
    </location>
</feature>
<comment type="subcellular location">
    <subcellularLocation>
        <location evidence="1 10">Cytoplasm</location>
    </subcellularLocation>
</comment>
<evidence type="ECO:0000256" key="2">
    <source>
        <dbReference type="ARBA" id="ARBA00009054"/>
    </source>
</evidence>
<dbReference type="CDD" id="cd00446">
    <property type="entry name" value="GrpE"/>
    <property type="match status" value="1"/>
</dbReference>
<comment type="function">
    <text evidence="7 10">Participates actively in the response to hyperosmotic and heat shock by preventing the aggregation of stress-denatured proteins, in association with DnaK and GrpE. It is the nucleotide exchange factor for DnaK and may function as a thermosensor. Unfolded proteins bind initially to DnaJ; upon interaction with the DnaJ-bound protein, DnaK hydrolyzes its bound ATP, resulting in the formation of a stable complex. GrpE releases ADP from DnaK; ATP binding to DnaK triggers the release of the substrate protein, thus completing the reaction cycle. Several rounds of ATP-dependent interactions between DnaJ, DnaK and GrpE are required for fully efficient folding.</text>
</comment>
<keyword evidence="4 10" id="KW-0963">Cytoplasm</keyword>
<dbReference type="OrthoDB" id="9812586at2"/>
<dbReference type="NCBIfam" id="NF010738">
    <property type="entry name" value="PRK14140.1"/>
    <property type="match status" value="1"/>
</dbReference>
<keyword evidence="12" id="KW-0175">Coiled coil</keyword>